<feature type="domain" description="AMP-dependent synthetase/ligase" evidence="2">
    <location>
        <begin position="76"/>
        <end position="269"/>
    </location>
</feature>
<proteinExistence type="predicted"/>
<dbReference type="InterPro" id="IPR050237">
    <property type="entry name" value="ATP-dep_AMP-bd_enzyme"/>
</dbReference>
<feature type="region of interest" description="Disordered" evidence="1">
    <location>
        <begin position="401"/>
        <end position="420"/>
    </location>
</feature>
<dbReference type="EMBL" id="JACHIF010000012">
    <property type="protein sequence ID" value="MBB5040275.1"/>
    <property type="molecule type" value="Genomic_DNA"/>
</dbReference>
<dbReference type="Pfam" id="PF00501">
    <property type="entry name" value="AMP-binding"/>
    <property type="match status" value="1"/>
</dbReference>
<protein>
    <recommendedName>
        <fullName evidence="2">AMP-dependent synthetase/ligase domain-containing protein</fullName>
    </recommendedName>
</protein>
<evidence type="ECO:0000313" key="3">
    <source>
        <dbReference type="EMBL" id="MBB5040275.1"/>
    </source>
</evidence>
<evidence type="ECO:0000313" key="4">
    <source>
        <dbReference type="Proteomes" id="UP000534294"/>
    </source>
</evidence>
<dbReference type="RefSeq" id="WP_184212817.1">
    <property type="nucleotide sequence ID" value="NZ_JACHIF010000012.1"/>
</dbReference>
<dbReference type="InterPro" id="IPR000873">
    <property type="entry name" value="AMP-dep_synth/lig_dom"/>
</dbReference>
<dbReference type="AlphaFoldDB" id="A0A7W7YQJ2"/>
<organism evidence="3 4">
    <name type="scientific">Prosthecobacter dejongeii</name>
    <dbReference type="NCBI Taxonomy" id="48465"/>
    <lineage>
        <taxon>Bacteria</taxon>
        <taxon>Pseudomonadati</taxon>
        <taxon>Verrucomicrobiota</taxon>
        <taxon>Verrucomicrobiia</taxon>
        <taxon>Verrucomicrobiales</taxon>
        <taxon>Verrucomicrobiaceae</taxon>
        <taxon>Prosthecobacter</taxon>
    </lineage>
</organism>
<dbReference type="Gene3D" id="3.40.50.12780">
    <property type="entry name" value="N-terminal domain of ligase-like"/>
    <property type="match status" value="1"/>
</dbReference>
<dbReference type="InterPro" id="IPR042099">
    <property type="entry name" value="ANL_N_sf"/>
</dbReference>
<name>A0A7W7YQJ2_9BACT</name>
<gene>
    <name evidence="3" type="ORF">HNQ64_004556</name>
</gene>
<accession>A0A7W7YQJ2</accession>
<evidence type="ECO:0000259" key="2">
    <source>
        <dbReference type="Pfam" id="PF00501"/>
    </source>
</evidence>
<keyword evidence="4" id="KW-1185">Reference proteome</keyword>
<reference evidence="3 4" key="1">
    <citation type="submission" date="2020-08" db="EMBL/GenBank/DDBJ databases">
        <title>Genomic Encyclopedia of Type Strains, Phase IV (KMG-IV): sequencing the most valuable type-strain genomes for metagenomic binning, comparative biology and taxonomic classification.</title>
        <authorList>
            <person name="Goeker M."/>
        </authorList>
    </citation>
    <scope>NUCLEOTIDE SEQUENCE [LARGE SCALE GENOMIC DNA]</scope>
    <source>
        <strain evidence="3 4">DSM 12251</strain>
    </source>
</reference>
<dbReference type="PANTHER" id="PTHR43767">
    <property type="entry name" value="LONG-CHAIN-FATTY-ACID--COA LIGASE"/>
    <property type="match status" value="1"/>
</dbReference>
<dbReference type="PANTHER" id="PTHR43767:SF10">
    <property type="entry name" value="SURFACTIN SYNTHASE SUBUNIT 1"/>
    <property type="match status" value="1"/>
</dbReference>
<dbReference type="SUPFAM" id="SSF56801">
    <property type="entry name" value="Acetyl-CoA synthetase-like"/>
    <property type="match status" value="1"/>
</dbReference>
<dbReference type="Proteomes" id="UP000534294">
    <property type="component" value="Unassembled WGS sequence"/>
</dbReference>
<evidence type="ECO:0000256" key="1">
    <source>
        <dbReference type="SAM" id="MobiDB-lite"/>
    </source>
</evidence>
<sequence length="420" mass="44946">MFAERWKQILTRQGAETALWHPGGALSFHALEAAALALVPQTCGRLGRYYLAQGDGLDVTVALLAGFLTGRPVQVVEKDRSRRVPTCCVPRNTALVKQTVGSSGLRRCQFFTWEQVAADVDGLHAALDLGTCAVALAPLSVAHSFGLTTTVLQTLLHGLPTHWLPTPFPTGMVDALAMHERVFLPGVPAMWKAWLMSGLDLSHVRLAVSAGSPLTLELEARVRESFHLKLHNLYGTSETGAISYDASELPRTEAGDLGTLLPGVRATVEQGRLRVESPAVGLGYDTVQPGELFSLGRHRTWDCVALNGDALSYVSCEGPGINVASRKLSPGAIAEKIRAATGARHVRVHGQPSRDPERVQDVVACIGVTPEQLTCEFKSKACATLAPWEVPRHWRIENPGCSPAGEDPAGGFKGAAARLA</sequence>
<comment type="caution">
    <text evidence="3">The sequence shown here is derived from an EMBL/GenBank/DDBJ whole genome shotgun (WGS) entry which is preliminary data.</text>
</comment>